<name>A0A9P6SNB0_9HELO</name>
<reference evidence="2" key="1">
    <citation type="submission" date="2019-07" db="EMBL/GenBank/DDBJ databases">
        <title>Hyphodiscus hymeniophilus genome sequencing and assembly.</title>
        <authorList>
            <person name="Kramer G."/>
            <person name="Nodwell J."/>
        </authorList>
    </citation>
    <scope>NUCLEOTIDE SEQUENCE</scope>
    <source>
        <strain evidence="2">ATCC 34498</strain>
    </source>
</reference>
<dbReference type="Gene3D" id="3.10.20.720">
    <property type="match status" value="1"/>
</dbReference>
<dbReference type="GO" id="GO:0034080">
    <property type="term" value="P:CENP-A containing chromatin assembly"/>
    <property type="evidence" value="ECO:0007669"/>
    <property type="project" value="InterPro"/>
</dbReference>
<organism evidence="2 3">
    <name type="scientific">Hyphodiscus hymeniophilus</name>
    <dbReference type="NCBI Taxonomy" id="353542"/>
    <lineage>
        <taxon>Eukaryota</taxon>
        <taxon>Fungi</taxon>
        <taxon>Dikarya</taxon>
        <taxon>Ascomycota</taxon>
        <taxon>Pezizomycotina</taxon>
        <taxon>Leotiomycetes</taxon>
        <taxon>Helotiales</taxon>
        <taxon>Hyphodiscaceae</taxon>
        <taxon>Hyphodiscus</taxon>
    </lineage>
</organism>
<gene>
    <name evidence="2" type="ORF">D0Z07_7690</name>
</gene>
<protein>
    <submittedName>
        <fullName evidence="2">Sim4 complex subunit mis15</fullName>
    </submittedName>
</protein>
<feature type="compositionally biased region" description="Basic and acidic residues" evidence="1">
    <location>
        <begin position="329"/>
        <end position="341"/>
    </location>
</feature>
<dbReference type="GO" id="GO:0007059">
    <property type="term" value="P:chromosome segregation"/>
    <property type="evidence" value="ECO:0007669"/>
    <property type="project" value="InterPro"/>
</dbReference>
<dbReference type="InterPro" id="IPR007902">
    <property type="entry name" value="Chl4/mis15/CENP-N"/>
</dbReference>
<feature type="region of interest" description="Disordered" evidence="1">
    <location>
        <begin position="388"/>
        <end position="434"/>
    </location>
</feature>
<evidence type="ECO:0000313" key="2">
    <source>
        <dbReference type="EMBL" id="KAG0645955.1"/>
    </source>
</evidence>
<feature type="compositionally biased region" description="Basic and acidic residues" evidence="1">
    <location>
        <begin position="424"/>
        <end position="434"/>
    </location>
</feature>
<dbReference type="Proteomes" id="UP000785200">
    <property type="component" value="Unassembled WGS sequence"/>
</dbReference>
<sequence length="502" mass="56178">MSLLSIPTNAAFSPAQLLPSSHPSVTKTLQRLSRASLLALTLDWLSDQNQESELTTPYLAEPDSEDDEQDPYPAAHSLFELREIYTELQSRKGSKRDVVDRILEGDWRNGITLYQLAMADMQYLYDHPTSQKWTALKLVKSESDVQNHKKAATSVPRFHPATFLRNLQREVLPDIKVHYNLDRYEKLGLTILRVFIVDSPYNTSLALQSTSGRRAMAFDTSRTFYVAFPDAAPYIYISLTTTVSTIPGSSISDNKSLRSLVLDGIPKAFSRPRDRYSLESTNLSARNLEAMVEKRGGARSNAAGGGWGIYAEENKKDTPLNVHLPTPDSLHEHDGEKEQAEKVTGMKRRIEEDVQVVKRRKLVARGRFGNSAKQDDGKGIERFEVMIRDPFPSSAHNSRDDTPLDMPVEETSNGNGTKRKGRRSTFDLELSKQSEDDVEAEGWRPNVRVVFQGKHIFAGVRHLVEEGLLDGERMPGWMTGDEGVSVGLVQSGRIKGFKGSGL</sequence>
<proteinExistence type="predicted"/>
<dbReference type="EMBL" id="VNKQ01000017">
    <property type="protein sequence ID" value="KAG0645955.1"/>
    <property type="molecule type" value="Genomic_DNA"/>
</dbReference>
<dbReference type="AlphaFoldDB" id="A0A9P6SNB0"/>
<evidence type="ECO:0000256" key="1">
    <source>
        <dbReference type="SAM" id="MobiDB-lite"/>
    </source>
</evidence>
<comment type="caution">
    <text evidence="2">The sequence shown here is derived from an EMBL/GenBank/DDBJ whole genome shotgun (WGS) entry which is preliminary data.</text>
</comment>
<dbReference type="OrthoDB" id="6585699at2759"/>
<keyword evidence="3" id="KW-1185">Reference proteome</keyword>
<evidence type="ECO:0000313" key="3">
    <source>
        <dbReference type="Proteomes" id="UP000785200"/>
    </source>
</evidence>
<accession>A0A9P6SNB0</accession>
<dbReference type="Pfam" id="PF05238">
    <property type="entry name" value="CENP-N"/>
    <property type="match status" value="1"/>
</dbReference>
<feature type="region of interest" description="Disordered" evidence="1">
    <location>
        <begin position="325"/>
        <end position="345"/>
    </location>
</feature>